<accession>A0AAU9IGA1</accession>
<dbReference type="Gene3D" id="3.60.10.10">
    <property type="entry name" value="Endonuclease/exonuclease/phosphatase"/>
    <property type="match status" value="1"/>
</dbReference>
<evidence type="ECO:0000313" key="3">
    <source>
        <dbReference type="Proteomes" id="UP001162131"/>
    </source>
</evidence>
<dbReference type="PROSITE" id="PS50878">
    <property type="entry name" value="RT_POL"/>
    <property type="match status" value="1"/>
</dbReference>
<evidence type="ECO:0000313" key="2">
    <source>
        <dbReference type="EMBL" id="CAG9313487.1"/>
    </source>
</evidence>
<dbReference type="AlphaFoldDB" id="A0AAU9IGA1"/>
<dbReference type="InterPro" id="IPR036691">
    <property type="entry name" value="Endo/exonu/phosph_ase_sf"/>
</dbReference>
<dbReference type="EMBL" id="CAJZBQ010000011">
    <property type="protein sequence ID" value="CAG9313487.1"/>
    <property type="molecule type" value="Genomic_DNA"/>
</dbReference>
<dbReference type="SUPFAM" id="SSF56219">
    <property type="entry name" value="DNase I-like"/>
    <property type="match status" value="1"/>
</dbReference>
<dbReference type="Pfam" id="PF00078">
    <property type="entry name" value="RVT_1"/>
    <property type="match status" value="1"/>
</dbReference>
<dbReference type="GO" id="GO:0003824">
    <property type="term" value="F:catalytic activity"/>
    <property type="evidence" value="ECO:0007669"/>
    <property type="project" value="InterPro"/>
</dbReference>
<keyword evidence="3" id="KW-1185">Reference proteome</keyword>
<comment type="caution">
    <text evidence="2">The sequence shown here is derived from an EMBL/GenBank/DDBJ whole genome shotgun (WGS) entry which is preliminary data.</text>
</comment>
<evidence type="ECO:0000259" key="1">
    <source>
        <dbReference type="PROSITE" id="PS50878"/>
    </source>
</evidence>
<feature type="domain" description="Reverse transcriptase" evidence="1">
    <location>
        <begin position="436"/>
        <end position="718"/>
    </location>
</feature>
<dbReference type="InterPro" id="IPR000477">
    <property type="entry name" value="RT_dom"/>
</dbReference>
<dbReference type="InterPro" id="IPR043502">
    <property type="entry name" value="DNA/RNA_pol_sf"/>
</dbReference>
<organism evidence="2 3">
    <name type="scientific">Blepharisma stoltei</name>
    <dbReference type="NCBI Taxonomy" id="1481888"/>
    <lineage>
        <taxon>Eukaryota</taxon>
        <taxon>Sar</taxon>
        <taxon>Alveolata</taxon>
        <taxon>Ciliophora</taxon>
        <taxon>Postciliodesmatophora</taxon>
        <taxon>Heterotrichea</taxon>
        <taxon>Heterotrichida</taxon>
        <taxon>Blepharismidae</taxon>
        <taxon>Blepharisma</taxon>
    </lineage>
</organism>
<gene>
    <name evidence="2" type="ORF">BSTOLATCC_MIC9304</name>
</gene>
<name>A0AAU9IGA1_9CILI</name>
<proteinExistence type="predicted"/>
<protein>
    <recommendedName>
        <fullName evidence="1">Reverse transcriptase domain-containing protein</fullName>
    </recommendedName>
</protein>
<dbReference type="CDD" id="cd01650">
    <property type="entry name" value="RT_nLTR_like"/>
    <property type="match status" value="1"/>
</dbReference>
<dbReference type="Pfam" id="PF14529">
    <property type="entry name" value="Exo_endo_phos_2"/>
    <property type="match status" value="1"/>
</dbReference>
<dbReference type="SUPFAM" id="SSF56672">
    <property type="entry name" value="DNA/RNA polymerases"/>
    <property type="match status" value="1"/>
</dbReference>
<dbReference type="InterPro" id="IPR005135">
    <property type="entry name" value="Endo/exonuclease/phosphatase"/>
</dbReference>
<dbReference type="Proteomes" id="UP001162131">
    <property type="component" value="Unassembled WGS sequence"/>
</dbReference>
<reference evidence="2" key="1">
    <citation type="submission" date="2021-09" db="EMBL/GenBank/DDBJ databases">
        <authorList>
            <consortium name="AG Swart"/>
            <person name="Singh M."/>
            <person name="Singh A."/>
            <person name="Seah K."/>
            <person name="Emmerich C."/>
        </authorList>
    </citation>
    <scope>NUCLEOTIDE SEQUENCE</scope>
    <source>
        <strain evidence="2">ATCC30299</strain>
    </source>
</reference>
<sequence>MITNDISILGIAETWLKTSLYIQGFIWIGNNGPIAGNRGSGGTGLLIHETFANLITSIETNNHRITATLIEDYLIIVAYAPVVANHQSKKSIDDYINFIIEVQEIIQKNQKDRRQIVLLGDFNAHLKGYLSEIDDLTGEIFSKFIKDSHLYILNDMQISTFRGHNTHTIIDYILSNSTSEIIYIEVPQLNTNHILLLSRISIIISLGTQKTIIPWYKLEGDEHEAFKSRLFLKFKEKGIFITNNPSQIYTEIKTILDEESIILKTKLQPDHFKTPEMKILRKRINKLKEWIKFCYSQKNNEFIERIRKVKKICIDQLKRLDRYEIISENRLKQCINDPYGAWNKIKRLLNKNKLVLPMNAFEIQSWTKEFEDQFRSTISFIPQAGCLEDELWNSKKIENIIKSLPNRKAPGPDNITNEIIKKGGDIMVEAITHFLNTCRIYGIPDVANEAKTILIYKGKGNHKELKNHRPITLMNSFMKILDKAELRKIENNVKISDRQHGFRKGKSCITQSFLLKNTLEYRKYYNKGKKSDSYILFIDFSKAYDSVDRTKLMEKIKSKRVTDDSWKSISQMIKGEKTTLIINGNETFKIDITKGVRQGSAISPLLFNIYIDDIENVTKDISLELIKNENLYSKINFQYADDTAFITGKCEDLQSILNNLKKWTEENGMDLNIGPEKTALMTIINRNRKNTLQKLPKLHFKRTEIPIVDKYKYLGIVFKGNLKSTGLDQSQYAYLKNKAISTCSSFIPAIRKMLNIPTTTLINCYKAIFLPRCTYGLEICSRKRSKTAIIFIQRMFNKIIRECCHVYSKTPIEPILLDLNIPTVEQYIDQKSLIFLQKIYEMNSYSEISLHFLKNLKDRITPTQDLYANLLSKYELNLPYRYSDSEVNWINKDWKKDVKLKVKRYWQKIHEKEIDKKITLKTYKFLREINLNSKCQLQFWNLNKNLVSEARIKAAWRYAAGPAQTLTALRHSKKNQNINQNDMCNLCKTKETEKHSINICIKYKNERRDFINHLRDIIGVNYERTTPYLWLISDVSELKELANLQEELWEKIDFITKINLKIFDEKIGC</sequence>
<dbReference type="PANTHER" id="PTHR19446">
    <property type="entry name" value="REVERSE TRANSCRIPTASES"/>
    <property type="match status" value="1"/>
</dbReference>